<proteinExistence type="predicted"/>
<accession>A0A543CLT0</accession>
<dbReference type="Gene3D" id="2.50.20.20">
    <property type="match status" value="1"/>
</dbReference>
<protein>
    <recommendedName>
        <fullName evidence="4">LppX_LprAFG lipoprotein</fullName>
    </recommendedName>
</protein>
<evidence type="ECO:0008006" key="4">
    <source>
        <dbReference type="Google" id="ProtNLM"/>
    </source>
</evidence>
<dbReference type="InterPro" id="IPR029046">
    <property type="entry name" value="LolA/LolB/LppX"/>
</dbReference>
<keyword evidence="3" id="KW-1185">Reference proteome</keyword>
<dbReference type="RefSeq" id="WP_141956709.1">
    <property type="nucleotide sequence ID" value="NZ_VFOZ01000001.1"/>
</dbReference>
<dbReference type="Proteomes" id="UP000316096">
    <property type="component" value="Unassembled WGS sequence"/>
</dbReference>
<dbReference type="EMBL" id="VFOZ01000001">
    <property type="protein sequence ID" value="TQL98061.1"/>
    <property type="molecule type" value="Genomic_DNA"/>
</dbReference>
<evidence type="ECO:0000256" key="1">
    <source>
        <dbReference type="SAM" id="MobiDB-lite"/>
    </source>
</evidence>
<reference evidence="2 3" key="1">
    <citation type="submission" date="2019-06" db="EMBL/GenBank/DDBJ databases">
        <title>Sequencing the genomes of 1000 actinobacteria strains.</title>
        <authorList>
            <person name="Klenk H.-P."/>
        </authorList>
    </citation>
    <scope>NUCLEOTIDE SEQUENCE [LARGE SCALE GENOMIC DNA]</scope>
    <source>
        <strain evidence="2 3">DSM 102200</strain>
    </source>
</reference>
<gene>
    <name evidence="2" type="ORF">FB559_3678</name>
</gene>
<name>A0A543CLT0_9ACTN</name>
<dbReference type="AlphaFoldDB" id="A0A543CLT0"/>
<feature type="compositionally biased region" description="Low complexity" evidence="1">
    <location>
        <begin position="285"/>
        <end position="296"/>
    </location>
</feature>
<organism evidence="2 3">
    <name type="scientific">Actinoallomurus bryophytorum</name>
    <dbReference type="NCBI Taxonomy" id="1490222"/>
    <lineage>
        <taxon>Bacteria</taxon>
        <taxon>Bacillati</taxon>
        <taxon>Actinomycetota</taxon>
        <taxon>Actinomycetes</taxon>
        <taxon>Streptosporangiales</taxon>
        <taxon>Thermomonosporaceae</taxon>
        <taxon>Actinoallomurus</taxon>
    </lineage>
</organism>
<evidence type="ECO:0000313" key="3">
    <source>
        <dbReference type="Proteomes" id="UP000316096"/>
    </source>
</evidence>
<dbReference type="PROSITE" id="PS51257">
    <property type="entry name" value="PROKAR_LIPOPROTEIN"/>
    <property type="match status" value="1"/>
</dbReference>
<comment type="caution">
    <text evidence="2">The sequence shown here is derived from an EMBL/GenBank/DDBJ whole genome shotgun (WGS) entry which is preliminary data.</text>
</comment>
<dbReference type="OrthoDB" id="3369896at2"/>
<feature type="region of interest" description="Disordered" evidence="1">
    <location>
        <begin position="264"/>
        <end position="296"/>
    </location>
</feature>
<dbReference type="SUPFAM" id="SSF89392">
    <property type="entry name" value="Prokaryotic lipoproteins and lipoprotein localization factors"/>
    <property type="match status" value="1"/>
</dbReference>
<sequence length="296" mass="30839">MTARAGRYVAGAAAGLALTVSLTGCKADEGKSKAAGDGKGVHLTAAQAALAKASKSTGDLKSFRAKLTTSTVVSGNRTDVNGDLAFQLKPKAAMKFDVPSITTGGNTTDGFNEVLVDNMVYLKIPALAKQAGKPWVGFSLDKLGQATGIDVKAMEDQGHQADPALNAKMLTASKDVHKAGKETVDGVSTTHYTGTIVLTDALNKLSADQKTQAQKIFGQTGLDKMNFDTWIDGKQLPRKLKLATGPDSKVDFNTTMTYTDFNSPVSITAPPKSQVADGMKLKGAPTSMPSPSSTPS</sequence>
<evidence type="ECO:0000313" key="2">
    <source>
        <dbReference type="EMBL" id="TQL98061.1"/>
    </source>
</evidence>